<evidence type="ECO:0000313" key="2">
    <source>
        <dbReference type="Proteomes" id="UP000615446"/>
    </source>
</evidence>
<sequence length="126" mass="14756">MANNQVIQVLNPHEPVAEWPDDIALILIKQRRRHHQLLLSRDLDADGYELRSPNWHDRKFYDELSDEFWLRSTLIEDIEEIGIVDGVIDEVDLDLVIIDEIVPILFQGIVVDDHILDLDLIQEIIK</sequence>
<proteinExistence type="predicted"/>
<evidence type="ECO:0000313" key="1">
    <source>
        <dbReference type="EMBL" id="GES77857.1"/>
    </source>
</evidence>
<accession>A0A8H3QG58</accession>
<protein>
    <submittedName>
        <fullName evidence="1">Uncharacterized protein</fullName>
    </submittedName>
</protein>
<name>A0A8H3QG58_9GLOM</name>
<reference evidence="1" key="1">
    <citation type="submission" date="2019-10" db="EMBL/GenBank/DDBJ databases">
        <title>Conservation and host-specific expression of non-tandemly repeated heterogenous ribosome RNA gene in arbuscular mycorrhizal fungi.</title>
        <authorList>
            <person name="Maeda T."/>
            <person name="Kobayashi Y."/>
            <person name="Nakagawa T."/>
            <person name="Ezawa T."/>
            <person name="Yamaguchi K."/>
            <person name="Bino T."/>
            <person name="Nishimoto Y."/>
            <person name="Shigenobu S."/>
            <person name="Kawaguchi M."/>
        </authorList>
    </citation>
    <scope>NUCLEOTIDE SEQUENCE</scope>
    <source>
        <strain evidence="1">HR1</strain>
    </source>
</reference>
<dbReference type="Proteomes" id="UP000615446">
    <property type="component" value="Unassembled WGS sequence"/>
</dbReference>
<organism evidence="1 2">
    <name type="scientific">Rhizophagus clarus</name>
    <dbReference type="NCBI Taxonomy" id="94130"/>
    <lineage>
        <taxon>Eukaryota</taxon>
        <taxon>Fungi</taxon>
        <taxon>Fungi incertae sedis</taxon>
        <taxon>Mucoromycota</taxon>
        <taxon>Glomeromycotina</taxon>
        <taxon>Glomeromycetes</taxon>
        <taxon>Glomerales</taxon>
        <taxon>Glomeraceae</taxon>
        <taxon>Rhizophagus</taxon>
    </lineage>
</organism>
<dbReference type="EMBL" id="BLAL01000034">
    <property type="protein sequence ID" value="GES77857.1"/>
    <property type="molecule type" value="Genomic_DNA"/>
</dbReference>
<comment type="caution">
    <text evidence="1">The sequence shown here is derived from an EMBL/GenBank/DDBJ whole genome shotgun (WGS) entry which is preliminary data.</text>
</comment>
<dbReference type="AlphaFoldDB" id="A0A8H3QG58"/>
<gene>
    <name evidence="1" type="ORF">RCL2_000519000</name>
</gene>